<sequence>MSDLEPQQPQRPAWQRPPFEPQHTKSLKHGLWSRSDRFISVRVAELVNEARDVCDYLCDPSYEAALVDWAQTEARIEQGERWLAENGGDIGPNGGIKPAANYLIRLRAHATKVRERLGLDPVARATITRDLAQARRDTHQTKDIITVLTEAAEGDHL</sequence>
<evidence type="ECO:0000256" key="1">
    <source>
        <dbReference type="SAM" id="MobiDB-lite"/>
    </source>
</evidence>
<name>A0ABU7LI77_9NOCA</name>
<proteinExistence type="predicted"/>
<evidence type="ECO:0000313" key="3">
    <source>
        <dbReference type="Proteomes" id="UP001336020"/>
    </source>
</evidence>
<dbReference type="Proteomes" id="UP001336020">
    <property type="component" value="Unassembled WGS sequence"/>
</dbReference>
<keyword evidence="3" id="KW-1185">Reference proteome</keyword>
<reference evidence="2 3" key="1">
    <citation type="submission" date="2023-07" db="EMBL/GenBank/DDBJ databases">
        <authorList>
            <person name="Girao M."/>
            <person name="Carvalho M.F."/>
        </authorList>
    </citation>
    <scope>NUCLEOTIDE SEQUENCE [LARGE SCALE GENOMIC DNA]</scope>
    <source>
        <strain evidence="2 3">YIM65754</strain>
    </source>
</reference>
<feature type="region of interest" description="Disordered" evidence="1">
    <location>
        <begin position="1"/>
        <end position="27"/>
    </location>
</feature>
<feature type="compositionally biased region" description="Low complexity" evidence="1">
    <location>
        <begin position="1"/>
        <end position="17"/>
    </location>
</feature>
<protein>
    <recommendedName>
        <fullName evidence="4">Phage terminase small subunit</fullName>
    </recommendedName>
</protein>
<organism evidence="2 3">
    <name type="scientific">Rhodococcus artemisiae</name>
    <dbReference type="NCBI Taxonomy" id="714159"/>
    <lineage>
        <taxon>Bacteria</taxon>
        <taxon>Bacillati</taxon>
        <taxon>Actinomycetota</taxon>
        <taxon>Actinomycetes</taxon>
        <taxon>Mycobacteriales</taxon>
        <taxon>Nocardiaceae</taxon>
        <taxon>Rhodococcus</taxon>
    </lineage>
</organism>
<evidence type="ECO:0008006" key="4">
    <source>
        <dbReference type="Google" id="ProtNLM"/>
    </source>
</evidence>
<gene>
    <name evidence="2" type="ORF">Q7514_27240</name>
</gene>
<dbReference type="RefSeq" id="WP_006940090.1">
    <property type="nucleotide sequence ID" value="NZ_JAUTXY010000017.1"/>
</dbReference>
<accession>A0ABU7LI77</accession>
<dbReference type="EMBL" id="JAUTXY010000017">
    <property type="protein sequence ID" value="MEE2061226.1"/>
    <property type="molecule type" value="Genomic_DNA"/>
</dbReference>
<evidence type="ECO:0000313" key="2">
    <source>
        <dbReference type="EMBL" id="MEE2061226.1"/>
    </source>
</evidence>
<comment type="caution">
    <text evidence="2">The sequence shown here is derived from an EMBL/GenBank/DDBJ whole genome shotgun (WGS) entry which is preliminary data.</text>
</comment>